<dbReference type="STRING" id="1715989.NITINOP_1851"/>
<dbReference type="Proteomes" id="UP000066284">
    <property type="component" value="Chromosome 1"/>
</dbReference>
<protein>
    <recommendedName>
        <fullName evidence="4">Transposase IS200-like domain-containing protein</fullName>
    </recommendedName>
</protein>
<dbReference type="KEGG" id="nio:NITINOP_1851"/>
<evidence type="ECO:0000313" key="3">
    <source>
        <dbReference type="Proteomes" id="UP000066284"/>
    </source>
</evidence>
<dbReference type="SUPFAM" id="SSF143422">
    <property type="entry name" value="Transposase IS200-like"/>
    <property type="match status" value="1"/>
</dbReference>
<dbReference type="OrthoDB" id="9798161at2"/>
<evidence type="ECO:0008006" key="4">
    <source>
        <dbReference type="Google" id="ProtNLM"/>
    </source>
</evidence>
<reference evidence="3" key="1">
    <citation type="submission" date="2015-09" db="EMBL/GenBank/DDBJ databases">
        <authorList>
            <person name="Daims H."/>
        </authorList>
    </citation>
    <scope>NUCLEOTIDE SEQUENCE [LARGE SCALE GENOMIC DNA]</scope>
</reference>
<evidence type="ECO:0000256" key="1">
    <source>
        <dbReference type="SAM" id="MobiDB-lite"/>
    </source>
</evidence>
<feature type="region of interest" description="Disordered" evidence="1">
    <location>
        <begin position="72"/>
        <end position="92"/>
    </location>
</feature>
<dbReference type="EMBL" id="LN885086">
    <property type="protein sequence ID" value="CUQ66824.1"/>
    <property type="molecule type" value="Genomic_DNA"/>
</dbReference>
<sequence>MERDHIHLPMVIPPKYAVAQVGEPLKSLTSRQLKGNARTGCAECRGMGAGAGREDFRLDGGSNEAMIRQSMRRQGEQETGHAQLALLRSPRP</sequence>
<organism evidence="2 3">
    <name type="scientific">Candidatus Nitrospira inopinata</name>
    <dbReference type="NCBI Taxonomy" id="1715989"/>
    <lineage>
        <taxon>Bacteria</taxon>
        <taxon>Pseudomonadati</taxon>
        <taxon>Nitrospirota</taxon>
        <taxon>Nitrospiria</taxon>
        <taxon>Nitrospirales</taxon>
        <taxon>Nitrospiraceae</taxon>
        <taxon>Nitrospira</taxon>
    </lineage>
</organism>
<dbReference type="RefSeq" id="WP_158023307.1">
    <property type="nucleotide sequence ID" value="NZ_LN885086.1"/>
</dbReference>
<dbReference type="GO" id="GO:0006313">
    <property type="term" value="P:DNA transposition"/>
    <property type="evidence" value="ECO:0007669"/>
    <property type="project" value="InterPro"/>
</dbReference>
<dbReference type="InterPro" id="IPR036515">
    <property type="entry name" value="Transposase_17_sf"/>
</dbReference>
<gene>
    <name evidence="2" type="ORF">NITINOP_1851</name>
</gene>
<dbReference type="GO" id="GO:0003677">
    <property type="term" value="F:DNA binding"/>
    <property type="evidence" value="ECO:0007669"/>
    <property type="project" value="InterPro"/>
</dbReference>
<proteinExistence type="predicted"/>
<evidence type="ECO:0000313" key="2">
    <source>
        <dbReference type="EMBL" id="CUQ66824.1"/>
    </source>
</evidence>
<keyword evidence="3" id="KW-1185">Reference proteome</keyword>
<dbReference type="AlphaFoldDB" id="A0A0S4KUE8"/>
<accession>A0A0S4KUE8</accession>
<dbReference type="GO" id="GO:0004803">
    <property type="term" value="F:transposase activity"/>
    <property type="evidence" value="ECO:0007669"/>
    <property type="project" value="InterPro"/>
</dbReference>
<name>A0A0S4KUE8_9BACT</name>